<evidence type="ECO:0000256" key="4">
    <source>
        <dbReference type="ARBA" id="ARBA00023136"/>
    </source>
</evidence>
<evidence type="ECO:0000256" key="2">
    <source>
        <dbReference type="ARBA" id="ARBA00022692"/>
    </source>
</evidence>
<feature type="region of interest" description="Disordered" evidence="5">
    <location>
        <begin position="364"/>
        <end position="406"/>
    </location>
</feature>
<dbReference type="EMBL" id="BLZA01000009">
    <property type="protein sequence ID" value="GHJ84902.1"/>
    <property type="molecule type" value="Genomic_DNA"/>
</dbReference>
<keyword evidence="4 6" id="KW-0472">Membrane</keyword>
<dbReference type="Gene3D" id="2.60.120.260">
    <property type="entry name" value="Galactose-binding domain-like"/>
    <property type="match status" value="1"/>
</dbReference>
<dbReference type="GO" id="GO:0071944">
    <property type="term" value="C:cell periphery"/>
    <property type="evidence" value="ECO:0007669"/>
    <property type="project" value="UniProtKB-ARBA"/>
</dbReference>
<feature type="compositionally biased region" description="Polar residues" evidence="5">
    <location>
        <begin position="456"/>
        <end position="466"/>
    </location>
</feature>
<evidence type="ECO:0000313" key="8">
    <source>
        <dbReference type="Proteomes" id="UP000620104"/>
    </source>
</evidence>
<feature type="compositionally biased region" description="Polar residues" evidence="5">
    <location>
        <begin position="385"/>
        <end position="404"/>
    </location>
</feature>
<evidence type="ECO:0000256" key="3">
    <source>
        <dbReference type="ARBA" id="ARBA00022989"/>
    </source>
</evidence>
<dbReference type="InterPro" id="IPR051694">
    <property type="entry name" value="Immunoregulatory_rcpt-like"/>
</dbReference>
<comment type="subcellular location">
    <subcellularLocation>
        <location evidence="1">Membrane</location>
        <topology evidence="1">Single-pass membrane protein</topology>
    </subcellularLocation>
</comment>
<dbReference type="AlphaFoldDB" id="A0A8H3TPL6"/>
<name>A0A8H3TPL6_9TREE</name>
<keyword evidence="2 6" id="KW-0812">Transmembrane</keyword>
<evidence type="ECO:0000256" key="1">
    <source>
        <dbReference type="ARBA" id="ARBA00004167"/>
    </source>
</evidence>
<dbReference type="Proteomes" id="UP000620104">
    <property type="component" value="Unassembled WGS sequence"/>
</dbReference>
<feature type="region of interest" description="Disordered" evidence="5">
    <location>
        <begin position="515"/>
        <end position="590"/>
    </location>
</feature>
<evidence type="ECO:0000313" key="7">
    <source>
        <dbReference type="EMBL" id="GHJ84902.1"/>
    </source>
</evidence>
<gene>
    <name evidence="7" type="ORF">NliqN6_1304</name>
</gene>
<sequence length="658" mass="69972">MSVSLRAARGVYAKDKLTDQGRYHATLDGQTNTYDGFTAEPGEIQAVLFSQTGLDAEKEHTLTLSNADQHWWLDVDYFVVQNEVVDPQYELSIVTSVQDIPDSGFYKTRGDWNKAYSGKEYHNQTGLISYKAADAVTFSFTGSSIAAYGGIAVTHGVYSVICDGVSQDYNGYYAGRLTGGAVLFHKANLEDTTHTVTFINQAAAPTNIFGIDYVQWNATRRMSAIPCATCTSTTTQSDSKASTATGKKVSSSSAVSVSTTSTDLVSSFSTASISSAAPIEPNLLQSATSDAIPVPSAADANASGTSVKHSGLDLNAGAWAGIAFGGVTLIVCVALVIWRCMKKRSKKDSLYYWQESSAISLVSTENSKSSPLTVTSSPEARYRDSPQSGLRLNTNWPMDSSSGPRHQVEHTSEELFQLPESAPLPLLTGFEYYPYAQSMTPPTNAGSPVLRGDIPHQTTNRQSRPGRSQALLYAAPSSSALPSALGPSMPKYSEFASTAVSSSLDALIRDYAAPSSSALPSSAGDSVGSPIADQAQAGRPGLLNTSNLQHSPRLQRNNSAVSTPSSIATTGSRAGKQLGVSLPSTATMPNSTLSEETLRRMRMTVDGRPQDWGPITSSDDSRSIGGVSQRTLPPAYTQATEPLPGQPMIALPRRQDQI</sequence>
<dbReference type="GO" id="GO:0016020">
    <property type="term" value="C:membrane"/>
    <property type="evidence" value="ECO:0007669"/>
    <property type="project" value="UniProtKB-SubCell"/>
</dbReference>
<feature type="transmembrane region" description="Helical" evidence="6">
    <location>
        <begin position="316"/>
        <end position="338"/>
    </location>
</feature>
<comment type="caution">
    <text evidence="7">The sequence shown here is derived from an EMBL/GenBank/DDBJ whole genome shotgun (WGS) entry which is preliminary data.</text>
</comment>
<protein>
    <submittedName>
        <fullName evidence="7">Uncharacterized protein</fullName>
    </submittedName>
</protein>
<dbReference type="PANTHER" id="PTHR15549:SF30">
    <property type="entry name" value="MID2 DOMAIN-CONTAINING PROTEIN"/>
    <property type="match status" value="1"/>
</dbReference>
<feature type="compositionally biased region" description="Polar residues" evidence="5">
    <location>
        <begin position="364"/>
        <end position="378"/>
    </location>
</feature>
<dbReference type="PANTHER" id="PTHR15549">
    <property type="entry name" value="PAIRED IMMUNOGLOBULIN-LIKE TYPE 2 RECEPTOR"/>
    <property type="match status" value="1"/>
</dbReference>
<feature type="region of interest" description="Disordered" evidence="5">
    <location>
        <begin position="606"/>
        <end position="658"/>
    </location>
</feature>
<feature type="region of interest" description="Disordered" evidence="5">
    <location>
        <begin position="441"/>
        <end position="467"/>
    </location>
</feature>
<feature type="compositionally biased region" description="Polar residues" evidence="5">
    <location>
        <begin position="543"/>
        <end position="572"/>
    </location>
</feature>
<accession>A0A8H3TPL6</accession>
<reference evidence="7" key="1">
    <citation type="submission" date="2020-07" db="EMBL/GenBank/DDBJ databases">
        <title>Draft Genome Sequence of a Deep-Sea Yeast, Naganishia (Cryptococcus) liquefaciens strain N6.</title>
        <authorList>
            <person name="Han Y.W."/>
            <person name="Kajitani R."/>
            <person name="Morimoto H."/>
            <person name="Parhat M."/>
            <person name="Tsubouchi H."/>
            <person name="Bakenova O."/>
            <person name="Ogata M."/>
            <person name="Argunhan B."/>
            <person name="Aoki R."/>
            <person name="Kajiwara S."/>
            <person name="Itoh T."/>
            <person name="Iwasaki H."/>
        </authorList>
    </citation>
    <scope>NUCLEOTIDE SEQUENCE</scope>
    <source>
        <strain evidence="7">N6</strain>
    </source>
</reference>
<keyword evidence="3 6" id="KW-1133">Transmembrane helix</keyword>
<evidence type="ECO:0000256" key="5">
    <source>
        <dbReference type="SAM" id="MobiDB-lite"/>
    </source>
</evidence>
<evidence type="ECO:0000256" key="6">
    <source>
        <dbReference type="SAM" id="Phobius"/>
    </source>
</evidence>
<keyword evidence="8" id="KW-1185">Reference proteome</keyword>
<organism evidence="7 8">
    <name type="scientific">Naganishia liquefaciens</name>
    <dbReference type="NCBI Taxonomy" id="104408"/>
    <lineage>
        <taxon>Eukaryota</taxon>
        <taxon>Fungi</taxon>
        <taxon>Dikarya</taxon>
        <taxon>Basidiomycota</taxon>
        <taxon>Agaricomycotina</taxon>
        <taxon>Tremellomycetes</taxon>
        <taxon>Filobasidiales</taxon>
        <taxon>Filobasidiaceae</taxon>
        <taxon>Naganishia</taxon>
    </lineage>
</organism>
<proteinExistence type="predicted"/>
<dbReference type="OrthoDB" id="2576082at2759"/>